<feature type="domain" description="BTB" evidence="1">
    <location>
        <begin position="33"/>
        <end position="95"/>
    </location>
</feature>
<accession>A0AA38H4F6</accession>
<dbReference type="RefSeq" id="XP_052942271.1">
    <property type="nucleotide sequence ID" value="XM_053088012.1"/>
</dbReference>
<dbReference type="Gene3D" id="3.30.710.10">
    <property type="entry name" value="Potassium Channel Kv1.1, Chain A"/>
    <property type="match status" value="1"/>
</dbReference>
<evidence type="ECO:0000259" key="1">
    <source>
        <dbReference type="PROSITE" id="PS50097"/>
    </source>
</evidence>
<dbReference type="SUPFAM" id="SSF54695">
    <property type="entry name" value="POZ domain"/>
    <property type="match status" value="1"/>
</dbReference>
<dbReference type="AlphaFoldDB" id="A0AA38H4F6"/>
<reference evidence="2" key="1">
    <citation type="journal article" date="2022" name="G3 (Bethesda)">
        <title>High quality genome of the basidiomycete yeast Dioszegia hungarica PDD-24b-2 isolated from cloud water.</title>
        <authorList>
            <person name="Jarrige D."/>
            <person name="Haridas S."/>
            <person name="Bleykasten-Grosshans C."/>
            <person name="Joly M."/>
            <person name="Nadalig T."/>
            <person name="Sancelme M."/>
            <person name="Vuilleumier S."/>
            <person name="Grigoriev I.V."/>
            <person name="Amato P."/>
            <person name="Bringel F."/>
        </authorList>
    </citation>
    <scope>NUCLEOTIDE SEQUENCE</scope>
    <source>
        <strain evidence="2">PDD-24b-2</strain>
    </source>
</reference>
<dbReference type="Proteomes" id="UP001164286">
    <property type="component" value="Unassembled WGS sequence"/>
</dbReference>
<comment type="caution">
    <text evidence="2">The sequence shown here is derived from an EMBL/GenBank/DDBJ whole genome shotgun (WGS) entry which is preliminary data.</text>
</comment>
<dbReference type="Pfam" id="PF00651">
    <property type="entry name" value="BTB"/>
    <property type="match status" value="1"/>
</dbReference>
<dbReference type="GeneID" id="77727217"/>
<name>A0AA38H4F6_9TREE</name>
<dbReference type="PROSITE" id="PS50097">
    <property type="entry name" value="BTB"/>
    <property type="match status" value="1"/>
</dbReference>
<protein>
    <recommendedName>
        <fullName evidence="1">BTB domain-containing protein</fullName>
    </recommendedName>
</protein>
<sequence>MPPKRKSGEVDSETPRKEAKKRLVDEVYNDKEADVVLVSSDNVAFQVHSFYLKAASPVFRGMLQGGAGESAAEVVFTDEKLEKASTLGLLLDIIRKPFDGYDQLPYDDVCDLIRLAEKYS</sequence>
<keyword evidence="3" id="KW-1185">Reference proteome</keyword>
<dbReference type="EMBL" id="JAKWFO010000014">
    <property type="protein sequence ID" value="KAI9632494.1"/>
    <property type="molecule type" value="Genomic_DNA"/>
</dbReference>
<dbReference type="CDD" id="cd18186">
    <property type="entry name" value="BTB_POZ_ZBTB_KLHL-like"/>
    <property type="match status" value="1"/>
</dbReference>
<dbReference type="InterPro" id="IPR000210">
    <property type="entry name" value="BTB/POZ_dom"/>
</dbReference>
<dbReference type="InterPro" id="IPR011333">
    <property type="entry name" value="SKP1/BTB/POZ_sf"/>
</dbReference>
<organism evidence="2 3">
    <name type="scientific">Dioszegia hungarica</name>
    <dbReference type="NCBI Taxonomy" id="4972"/>
    <lineage>
        <taxon>Eukaryota</taxon>
        <taxon>Fungi</taxon>
        <taxon>Dikarya</taxon>
        <taxon>Basidiomycota</taxon>
        <taxon>Agaricomycotina</taxon>
        <taxon>Tremellomycetes</taxon>
        <taxon>Tremellales</taxon>
        <taxon>Bulleribasidiaceae</taxon>
        <taxon>Dioszegia</taxon>
    </lineage>
</organism>
<evidence type="ECO:0000313" key="2">
    <source>
        <dbReference type="EMBL" id="KAI9632494.1"/>
    </source>
</evidence>
<gene>
    <name evidence="2" type="ORF">MKK02DRAFT_30291</name>
</gene>
<proteinExistence type="predicted"/>
<evidence type="ECO:0000313" key="3">
    <source>
        <dbReference type="Proteomes" id="UP001164286"/>
    </source>
</evidence>